<keyword evidence="3 4" id="KW-0472">Membrane</keyword>
<protein>
    <recommendedName>
        <fullName evidence="7">ABC transmembrane type-1 domain-containing protein</fullName>
    </recommendedName>
</protein>
<dbReference type="InterPro" id="IPR036640">
    <property type="entry name" value="ABC1_TM_sf"/>
</dbReference>
<reference evidence="5 6" key="1">
    <citation type="journal article" date="2024" name="G3 (Bethesda)">
        <title>Genome assembly of Hibiscus sabdariffa L. provides insights into metabolisms of medicinal natural products.</title>
        <authorList>
            <person name="Kim T."/>
        </authorList>
    </citation>
    <scope>NUCLEOTIDE SEQUENCE [LARGE SCALE GENOMIC DNA]</scope>
    <source>
        <strain evidence="5">TK-2024</strain>
        <tissue evidence="5">Old leaves</tissue>
    </source>
</reference>
<gene>
    <name evidence="5" type="ORF">V6N11_001917</name>
</gene>
<evidence type="ECO:0000256" key="2">
    <source>
        <dbReference type="ARBA" id="ARBA00022989"/>
    </source>
</evidence>
<proteinExistence type="predicted"/>
<dbReference type="Gene3D" id="1.20.1560.10">
    <property type="entry name" value="ABC transporter type 1, transmembrane domain"/>
    <property type="match status" value="1"/>
</dbReference>
<keyword evidence="2 4" id="KW-1133">Transmembrane helix</keyword>
<evidence type="ECO:0000313" key="6">
    <source>
        <dbReference type="Proteomes" id="UP001396334"/>
    </source>
</evidence>
<dbReference type="EMBL" id="JBBPBN010000031">
    <property type="protein sequence ID" value="KAK9004107.1"/>
    <property type="molecule type" value="Genomic_DNA"/>
</dbReference>
<evidence type="ECO:0000256" key="1">
    <source>
        <dbReference type="ARBA" id="ARBA00022692"/>
    </source>
</evidence>
<name>A0ABR2QTW9_9ROSI</name>
<organism evidence="5 6">
    <name type="scientific">Hibiscus sabdariffa</name>
    <name type="common">roselle</name>
    <dbReference type="NCBI Taxonomy" id="183260"/>
    <lineage>
        <taxon>Eukaryota</taxon>
        <taxon>Viridiplantae</taxon>
        <taxon>Streptophyta</taxon>
        <taxon>Embryophyta</taxon>
        <taxon>Tracheophyta</taxon>
        <taxon>Spermatophyta</taxon>
        <taxon>Magnoliopsida</taxon>
        <taxon>eudicotyledons</taxon>
        <taxon>Gunneridae</taxon>
        <taxon>Pentapetalae</taxon>
        <taxon>rosids</taxon>
        <taxon>malvids</taxon>
        <taxon>Malvales</taxon>
        <taxon>Malvaceae</taxon>
        <taxon>Malvoideae</taxon>
        <taxon>Hibiscus</taxon>
    </lineage>
</organism>
<feature type="transmembrane region" description="Helical" evidence="4">
    <location>
        <begin position="36"/>
        <end position="57"/>
    </location>
</feature>
<keyword evidence="6" id="KW-1185">Reference proteome</keyword>
<keyword evidence="1 4" id="KW-0812">Transmembrane</keyword>
<accession>A0ABR2QTW9</accession>
<comment type="caution">
    <text evidence="5">The sequence shown here is derived from an EMBL/GenBank/DDBJ whole genome shotgun (WGS) entry which is preliminary data.</text>
</comment>
<evidence type="ECO:0000256" key="3">
    <source>
        <dbReference type="ARBA" id="ARBA00023136"/>
    </source>
</evidence>
<dbReference type="Proteomes" id="UP001396334">
    <property type="component" value="Unassembled WGS sequence"/>
</dbReference>
<evidence type="ECO:0008006" key="7">
    <source>
        <dbReference type="Google" id="ProtNLM"/>
    </source>
</evidence>
<sequence>MADEGKSGKEVGSSPVRKNKSIRSILMHADGVDKCLMAAGLVGSVVDGIVSPLIIYLMGRMFNNIGACNALLQICPCLDL</sequence>
<evidence type="ECO:0000256" key="4">
    <source>
        <dbReference type="SAM" id="Phobius"/>
    </source>
</evidence>
<evidence type="ECO:0000313" key="5">
    <source>
        <dbReference type="EMBL" id="KAK9004107.1"/>
    </source>
</evidence>